<dbReference type="GO" id="GO:0001669">
    <property type="term" value="C:acrosomal vesicle"/>
    <property type="evidence" value="ECO:0007669"/>
    <property type="project" value="TreeGrafter"/>
</dbReference>
<comment type="catalytic activity">
    <reaction evidence="1 8">
        <text>Random hydrolysis of (1-&gt;4)-linkages between N-acetyl-beta-D-glucosamine and D-glucuronate residues in hyaluronate.</text>
        <dbReference type="EC" id="3.2.1.35"/>
    </reaction>
</comment>
<evidence type="ECO:0000256" key="1">
    <source>
        <dbReference type="ARBA" id="ARBA00000251"/>
    </source>
</evidence>
<dbReference type="PANTHER" id="PTHR11769">
    <property type="entry name" value="HYALURONIDASE"/>
    <property type="match status" value="1"/>
</dbReference>
<evidence type="ECO:0000256" key="6">
    <source>
        <dbReference type="PIRSR" id="PIRSR038193-1"/>
    </source>
</evidence>
<proteinExistence type="inferred from homology"/>
<keyword evidence="3 8" id="KW-0378">Hydrolase</keyword>
<dbReference type="InterPro" id="IPR018155">
    <property type="entry name" value="Hyaluronidase"/>
</dbReference>
<dbReference type="Gene3D" id="3.20.20.70">
    <property type="entry name" value="Aldolase class I"/>
    <property type="match status" value="1"/>
</dbReference>
<dbReference type="InterPro" id="IPR017853">
    <property type="entry name" value="GH"/>
</dbReference>
<feature type="active site" description="Proton donor" evidence="6">
    <location>
        <position position="142"/>
    </location>
</feature>
<comment type="similarity">
    <text evidence="2 8">Belongs to the glycosyl hydrolase 56 family.</text>
</comment>
<keyword evidence="11" id="KW-1185">Reference proteome</keyword>
<dbReference type="EMBL" id="OW240914">
    <property type="protein sequence ID" value="CAH2275809.1"/>
    <property type="molecule type" value="Genomic_DNA"/>
</dbReference>
<keyword evidence="5 8" id="KW-0326">Glycosidase</keyword>
<dbReference type="GO" id="GO:0005975">
    <property type="term" value="P:carbohydrate metabolic process"/>
    <property type="evidence" value="ECO:0007669"/>
    <property type="project" value="InterPro"/>
</dbReference>
<dbReference type="GO" id="GO:0030214">
    <property type="term" value="P:hyaluronan catabolic process"/>
    <property type="evidence" value="ECO:0007669"/>
    <property type="project" value="TreeGrafter"/>
</dbReference>
<evidence type="ECO:0000256" key="8">
    <source>
        <dbReference type="RuleBase" id="RU610713"/>
    </source>
</evidence>
<name>A0AAD1W0D5_PELCU</name>
<feature type="chain" id="PRO_5041950065" description="Hyaluronidase" evidence="9">
    <location>
        <begin position="33"/>
        <end position="357"/>
    </location>
</feature>
<accession>A0AAD1W0D5</accession>
<evidence type="ECO:0000313" key="11">
    <source>
        <dbReference type="Proteomes" id="UP001295444"/>
    </source>
</evidence>
<dbReference type="PIRSF" id="PIRSF038193">
    <property type="entry name" value="Hyaluronidase"/>
    <property type="match status" value="1"/>
</dbReference>
<dbReference type="FunFam" id="3.20.20.70:FF:000065">
    <property type="entry name" value="Hyaluronidase"/>
    <property type="match status" value="1"/>
</dbReference>
<keyword evidence="9" id="KW-0732">Signal</keyword>
<feature type="signal peptide" evidence="9">
    <location>
        <begin position="1"/>
        <end position="32"/>
    </location>
</feature>
<evidence type="ECO:0000256" key="2">
    <source>
        <dbReference type="ARBA" id="ARBA00008871"/>
    </source>
</evidence>
<reference evidence="10" key="1">
    <citation type="submission" date="2022-03" db="EMBL/GenBank/DDBJ databases">
        <authorList>
            <person name="Alioto T."/>
            <person name="Alioto T."/>
            <person name="Gomez Garrido J."/>
        </authorList>
    </citation>
    <scope>NUCLEOTIDE SEQUENCE</scope>
</reference>
<sequence>MEELKNIIQANNFIMALVKLFLLTSVQQPIQALSPLQDQFSFVSIWNAPTELCAKKFNINVDLSLFEIIGSTLRSAKDQNITIFYSDRLGYYPSINPETGNVYNGGIPQMTNMHQHLKKAQEDIISSIPSVTQSGLAVIDWEDWRPTWIRNWAFKDIYRRHSTEFALQQDLELPERNVKSVAKRQFEQAAKNLMLSTLRLGKSLRPQYLWGFYLFPNCQNYDYKTNRHSYSGHCPEIEKMRNDGLYWLWKESTALFPNMYLESTLKSSRKAALFVRNRIKEAKRVSRISNSSSTPPVYMYSRPVFTDNTQEYLSEVELANLILYNESLTSFFIHKFSKEGPEKYELWSHACVMSTGR</sequence>
<organism evidence="10 11">
    <name type="scientific">Pelobates cultripes</name>
    <name type="common">Western spadefoot toad</name>
    <dbReference type="NCBI Taxonomy" id="61616"/>
    <lineage>
        <taxon>Eukaryota</taxon>
        <taxon>Metazoa</taxon>
        <taxon>Chordata</taxon>
        <taxon>Craniata</taxon>
        <taxon>Vertebrata</taxon>
        <taxon>Euteleostomi</taxon>
        <taxon>Amphibia</taxon>
        <taxon>Batrachia</taxon>
        <taxon>Anura</taxon>
        <taxon>Pelobatoidea</taxon>
        <taxon>Pelobatidae</taxon>
        <taxon>Pelobates</taxon>
    </lineage>
</organism>
<dbReference type="PRINTS" id="PR00846">
    <property type="entry name" value="GLHYDRLASE56"/>
</dbReference>
<evidence type="ECO:0000313" key="10">
    <source>
        <dbReference type="EMBL" id="CAH2275809.1"/>
    </source>
</evidence>
<dbReference type="PANTHER" id="PTHR11769:SF20">
    <property type="entry name" value="HYALURONIDASE PH-20"/>
    <property type="match status" value="1"/>
</dbReference>
<dbReference type="AlphaFoldDB" id="A0AAD1W0D5"/>
<dbReference type="EC" id="3.2.1.35" evidence="8"/>
<dbReference type="Pfam" id="PF01630">
    <property type="entry name" value="Glyco_hydro_56"/>
    <property type="match status" value="1"/>
</dbReference>
<feature type="disulfide bond" evidence="7">
    <location>
        <begin position="218"/>
        <end position="234"/>
    </location>
</feature>
<feature type="non-terminal residue" evidence="10">
    <location>
        <position position="357"/>
    </location>
</feature>
<protein>
    <recommendedName>
        <fullName evidence="8">Hyaluronidase</fullName>
        <ecNumber evidence="8">3.2.1.35</ecNumber>
    </recommendedName>
</protein>
<dbReference type="GO" id="GO:0004415">
    <property type="term" value="F:hyalurononglucosaminidase activity"/>
    <property type="evidence" value="ECO:0007669"/>
    <property type="project" value="UniProtKB-UniRule"/>
</dbReference>
<dbReference type="Proteomes" id="UP001295444">
    <property type="component" value="Chromosome 03"/>
</dbReference>
<dbReference type="InterPro" id="IPR013785">
    <property type="entry name" value="Aldolase_TIM"/>
</dbReference>
<evidence type="ECO:0000256" key="3">
    <source>
        <dbReference type="ARBA" id="ARBA00022801"/>
    </source>
</evidence>
<dbReference type="SUPFAM" id="SSF51445">
    <property type="entry name" value="(Trans)glycosidases"/>
    <property type="match status" value="1"/>
</dbReference>
<evidence type="ECO:0000256" key="9">
    <source>
        <dbReference type="SAM" id="SignalP"/>
    </source>
</evidence>
<keyword evidence="4 7" id="KW-1015">Disulfide bond</keyword>
<evidence type="ECO:0000256" key="4">
    <source>
        <dbReference type="ARBA" id="ARBA00023157"/>
    </source>
</evidence>
<gene>
    <name evidence="10" type="ORF">PECUL_23A043003</name>
</gene>
<evidence type="ECO:0000256" key="5">
    <source>
        <dbReference type="ARBA" id="ARBA00023295"/>
    </source>
</evidence>
<evidence type="ECO:0000256" key="7">
    <source>
        <dbReference type="PIRSR" id="PIRSR038193-3"/>
    </source>
</evidence>